<evidence type="ECO:0000256" key="1">
    <source>
        <dbReference type="ARBA" id="ARBA00022448"/>
    </source>
</evidence>
<keyword evidence="2 6" id="KW-0349">Heme</keyword>
<dbReference type="PRINTS" id="PR00604">
    <property type="entry name" value="CYTCHRMECIAB"/>
</dbReference>
<dbReference type="RefSeq" id="WP_011444130.1">
    <property type="nucleotide sequence ID" value="NC_007794.1"/>
</dbReference>
<dbReference type="GO" id="GO:0009055">
    <property type="term" value="F:electron transfer activity"/>
    <property type="evidence" value="ECO:0007669"/>
    <property type="project" value="InterPro"/>
</dbReference>
<organism evidence="9 10">
    <name type="scientific">Novosphingobium aromaticivorans (strain ATCC 700278 / DSM 12444 / CCUG 56034 / CIP 105152 / NBRC 16084 / F199)</name>
    <dbReference type="NCBI Taxonomy" id="279238"/>
    <lineage>
        <taxon>Bacteria</taxon>
        <taxon>Pseudomonadati</taxon>
        <taxon>Pseudomonadota</taxon>
        <taxon>Alphaproteobacteria</taxon>
        <taxon>Sphingomonadales</taxon>
        <taxon>Sphingomonadaceae</taxon>
        <taxon>Novosphingobium</taxon>
    </lineage>
</organism>
<dbReference type="InterPro" id="IPR009056">
    <property type="entry name" value="Cyt_c-like_dom"/>
</dbReference>
<dbReference type="GO" id="GO:0020037">
    <property type="term" value="F:heme binding"/>
    <property type="evidence" value="ECO:0007669"/>
    <property type="project" value="InterPro"/>
</dbReference>
<keyword evidence="1" id="KW-0813">Transport</keyword>
<evidence type="ECO:0000256" key="3">
    <source>
        <dbReference type="ARBA" id="ARBA00022723"/>
    </source>
</evidence>
<dbReference type="InterPro" id="IPR002327">
    <property type="entry name" value="Cyt_c_1A/1B"/>
</dbReference>
<reference evidence="10" key="1">
    <citation type="submission" date="2006-01" db="EMBL/GenBank/DDBJ databases">
        <title>Complete sequence of Novosphingobium aromaticivorans DSM 12444.</title>
        <authorList>
            <consortium name="US DOE Joint Genome Institute"/>
            <person name="Copeland A."/>
            <person name="Lucas S."/>
            <person name="Lapidus A."/>
            <person name="Barry K."/>
            <person name="Detter J.C."/>
            <person name="Glavina T."/>
            <person name="Hammon N."/>
            <person name="Israni S."/>
            <person name="Pitluck S."/>
            <person name="Chain P."/>
            <person name="Malfatti S."/>
            <person name="Shin M."/>
            <person name="Vergez L."/>
            <person name="Schmutz J."/>
            <person name="Larimer F."/>
            <person name="Land M."/>
            <person name="Kyrpides N."/>
            <person name="Ivanova N."/>
            <person name="Fredrickson J."/>
            <person name="Balkwill D."/>
            <person name="Romine M.F."/>
            <person name="Richardson P."/>
        </authorList>
    </citation>
    <scope>NUCLEOTIDE SEQUENCE [LARGE SCALE GENOMIC DNA]</scope>
    <source>
        <strain evidence="10">ATCC 700278 / DSM 12444 / CCUG 56034 / CIP 105152 / NBRC 16084 / F199</strain>
    </source>
</reference>
<evidence type="ECO:0000256" key="7">
    <source>
        <dbReference type="SAM" id="Phobius"/>
    </source>
</evidence>
<dbReference type="EMBL" id="CP000248">
    <property type="protein sequence ID" value="ABD24916.1"/>
    <property type="molecule type" value="Genomic_DNA"/>
</dbReference>
<keyword evidence="10" id="KW-1185">Reference proteome</keyword>
<feature type="transmembrane region" description="Helical" evidence="7">
    <location>
        <begin position="12"/>
        <end position="31"/>
    </location>
</feature>
<dbReference type="SUPFAM" id="SSF46626">
    <property type="entry name" value="Cytochrome c"/>
    <property type="match status" value="2"/>
</dbReference>
<evidence type="ECO:0000256" key="6">
    <source>
        <dbReference type="PROSITE-ProRule" id="PRU00433"/>
    </source>
</evidence>
<dbReference type="InterPro" id="IPR036909">
    <property type="entry name" value="Cyt_c-like_dom_sf"/>
</dbReference>
<evidence type="ECO:0000313" key="10">
    <source>
        <dbReference type="Proteomes" id="UP000009134"/>
    </source>
</evidence>
<dbReference type="Gene3D" id="1.10.760.10">
    <property type="entry name" value="Cytochrome c-like domain"/>
    <property type="match status" value="2"/>
</dbReference>
<accession>Q2GB57</accession>
<dbReference type="Pfam" id="PF00034">
    <property type="entry name" value="Cytochrom_C"/>
    <property type="match status" value="2"/>
</dbReference>
<dbReference type="AlphaFoldDB" id="Q2GB57"/>
<evidence type="ECO:0000256" key="2">
    <source>
        <dbReference type="ARBA" id="ARBA00022617"/>
    </source>
</evidence>
<dbReference type="eggNOG" id="COG3474">
    <property type="taxonomic scope" value="Bacteria"/>
</dbReference>
<dbReference type="PROSITE" id="PS51007">
    <property type="entry name" value="CYTC"/>
    <property type="match status" value="2"/>
</dbReference>
<dbReference type="Proteomes" id="UP000009134">
    <property type="component" value="Chromosome"/>
</dbReference>
<evidence type="ECO:0000256" key="4">
    <source>
        <dbReference type="ARBA" id="ARBA00022982"/>
    </source>
</evidence>
<protein>
    <submittedName>
        <fullName evidence="9">Cytochrome c, class I</fullName>
    </submittedName>
</protein>
<feature type="domain" description="Cytochrome c" evidence="8">
    <location>
        <begin position="69"/>
        <end position="170"/>
    </location>
</feature>
<proteinExistence type="predicted"/>
<dbReference type="PANTHER" id="PTHR11961">
    <property type="entry name" value="CYTOCHROME C"/>
    <property type="match status" value="1"/>
</dbReference>
<keyword evidence="5 6" id="KW-0408">Iron</keyword>
<keyword evidence="7" id="KW-0812">Transmembrane</keyword>
<keyword evidence="4" id="KW-0249">Electron transport</keyword>
<keyword evidence="7" id="KW-0472">Membrane</keyword>
<feature type="domain" description="Cytochrome c" evidence="8">
    <location>
        <begin position="195"/>
        <end position="296"/>
    </location>
</feature>
<evidence type="ECO:0000313" key="9">
    <source>
        <dbReference type="EMBL" id="ABD24916.1"/>
    </source>
</evidence>
<evidence type="ECO:0000256" key="5">
    <source>
        <dbReference type="ARBA" id="ARBA00023004"/>
    </source>
</evidence>
<evidence type="ECO:0000259" key="8">
    <source>
        <dbReference type="PROSITE" id="PS51007"/>
    </source>
</evidence>
<dbReference type="HOGENOM" id="CLU_060944_4_2_5"/>
<name>Q2GB57_NOVAD</name>
<keyword evidence="3 6" id="KW-0479">Metal-binding</keyword>
<sequence length="296" mass="30373">MDDRFNTIAGWTLFGGIVALGLSSLSAHYFLADKEHRPETMGYAIEGVEEEGGAGAAAELPLPNLLAKADVKAGEALFAKCKACHTAEQGGANGIGPNLYGVVGEAVAAGRGGFAFSDALKAKGGKWDFESLDAWLKNPKAYADGTKMSFAGLPKGEDRANVIVYLNSLGSNLPLPAPVEVPAAGAAPAAVAVVGDAAKGEAIFAKCKACHTIDQGGANGIGPNLFAVYGEKVAGERGGFAFSDALKGKGGTWDDATLDAWLTSPAKFAQGTKMTFAGIADAQQRADVIAYMKTKK</sequence>
<dbReference type="KEGG" id="nar:Saro_0468"/>
<keyword evidence="7" id="KW-1133">Transmembrane helix</keyword>
<gene>
    <name evidence="9" type="ordered locus">Saro_0468</name>
</gene>
<dbReference type="STRING" id="279238.Saro_0468"/>
<dbReference type="GO" id="GO:0046872">
    <property type="term" value="F:metal ion binding"/>
    <property type="evidence" value="ECO:0007669"/>
    <property type="project" value="UniProtKB-KW"/>
</dbReference>